<dbReference type="Pfam" id="PF05719">
    <property type="entry name" value="GPP34"/>
    <property type="match status" value="1"/>
</dbReference>
<organism evidence="6 7">
    <name type="scientific">Streptomyces hiroshimensis</name>
    <dbReference type="NCBI Taxonomy" id="66424"/>
    <lineage>
        <taxon>Bacteria</taxon>
        <taxon>Bacillati</taxon>
        <taxon>Actinomycetota</taxon>
        <taxon>Actinomycetes</taxon>
        <taxon>Kitasatosporales</taxon>
        <taxon>Streptomycetaceae</taxon>
        <taxon>Streptomyces</taxon>
    </lineage>
</organism>
<evidence type="ECO:0000256" key="2">
    <source>
        <dbReference type="ARBA" id="ARBA00023034"/>
    </source>
</evidence>
<evidence type="ECO:0000313" key="7">
    <source>
        <dbReference type="Proteomes" id="UP000659223"/>
    </source>
</evidence>
<dbReference type="InterPro" id="IPR038261">
    <property type="entry name" value="GPP34-like_sf"/>
</dbReference>
<evidence type="ECO:0000313" key="6">
    <source>
        <dbReference type="EMBL" id="GGX76096.1"/>
    </source>
</evidence>
<proteinExistence type="predicted"/>
<comment type="subcellular location">
    <subcellularLocation>
        <location evidence="1">Golgi apparatus membrane</location>
        <topology evidence="1">Peripheral membrane protein</topology>
        <orientation evidence="1">Cytoplasmic side</orientation>
    </subcellularLocation>
</comment>
<evidence type="ECO:0000256" key="5">
    <source>
        <dbReference type="SAM" id="MobiDB-lite"/>
    </source>
</evidence>
<reference evidence="7" key="1">
    <citation type="journal article" date="2019" name="Int. J. Syst. Evol. Microbiol.">
        <title>The Global Catalogue of Microorganisms (GCM) 10K type strain sequencing project: providing services to taxonomists for standard genome sequencing and annotation.</title>
        <authorList>
            <consortium name="The Broad Institute Genomics Platform"/>
            <consortium name="The Broad Institute Genome Sequencing Center for Infectious Disease"/>
            <person name="Wu L."/>
            <person name="Ma J."/>
        </authorList>
    </citation>
    <scope>NUCLEOTIDE SEQUENCE [LARGE SCALE GENOMIC DNA]</scope>
    <source>
        <strain evidence="7">JCM 4586</strain>
    </source>
</reference>
<protein>
    <recommendedName>
        <fullName evidence="8">GPP34 family phosphoprotein</fullName>
    </recommendedName>
</protein>
<dbReference type="Proteomes" id="UP000659223">
    <property type="component" value="Unassembled WGS sequence"/>
</dbReference>
<sequence>MTTSRDLMIIAMDAAPDRPVEQGDLSLALAGAEVIDLLDCRAVTLDGDHIVPGPRPTTADPLLEQAASSLVREVPPYESVGDWLWRRGRDLSAAYLQALEAEGLLSRQRRGMSFRAGPLVLADSSERRAAADRRASGEPILTALAEAIGIQGEGGEGGENGEGGEDAAGFSSTDDDAVDTVLAAVIDALMQLEALRQRRAIEQAAFDNIWRGD</sequence>
<keyword evidence="7" id="KW-1185">Reference proteome</keyword>
<keyword evidence="2" id="KW-0333">Golgi apparatus</keyword>
<dbReference type="InterPro" id="IPR008628">
    <property type="entry name" value="GPP34-like"/>
</dbReference>
<name>A0ABQ2YB11_9ACTN</name>
<dbReference type="Gene3D" id="1.10.3630.10">
    <property type="entry name" value="yeast vps74-n-term truncation variant domain like"/>
    <property type="match status" value="1"/>
</dbReference>
<keyword evidence="3" id="KW-0446">Lipid-binding</keyword>
<evidence type="ECO:0000256" key="3">
    <source>
        <dbReference type="ARBA" id="ARBA00023121"/>
    </source>
</evidence>
<keyword evidence="4" id="KW-0472">Membrane</keyword>
<dbReference type="RefSeq" id="WP_190021448.1">
    <property type="nucleotide sequence ID" value="NZ_BMUT01000003.1"/>
</dbReference>
<feature type="region of interest" description="Disordered" evidence="5">
    <location>
        <begin position="151"/>
        <end position="172"/>
    </location>
</feature>
<feature type="compositionally biased region" description="Gly residues" evidence="5">
    <location>
        <begin position="151"/>
        <end position="161"/>
    </location>
</feature>
<dbReference type="EMBL" id="BMUT01000003">
    <property type="protein sequence ID" value="GGX76096.1"/>
    <property type="molecule type" value="Genomic_DNA"/>
</dbReference>
<evidence type="ECO:0008006" key="8">
    <source>
        <dbReference type="Google" id="ProtNLM"/>
    </source>
</evidence>
<accession>A0ABQ2YB11</accession>
<comment type="caution">
    <text evidence="6">The sequence shown here is derived from an EMBL/GenBank/DDBJ whole genome shotgun (WGS) entry which is preliminary data.</text>
</comment>
<evidence type="ECO:0000256" key="4">
    <source>
        <dbReference type="ARBA" id="ARBA00023136"/>
    </source>
</evidence>
<gene>
    <name evidence="6" type="ORF">GCM10010324_22090</name>
</gene>
<evidence type="ECO:0000256" key="1">
    <source>
        <dbReference type="ARBA" id="ARBA00004255"/>
    </source>
</evidence>